<reference evidence="1" key="1">
    <citation type="submission" date="2023-10" db="EMBL/GenBank/DDBJ databases">
        <authorList>
            <person name="Domelevo Entfellner J.-B."/>
        </authorList>
    </citation>
    <scope>NUCLEOTIDE SEQUENCE</scope>
</reference>
<gene>
    <name evidence="1" type="ORF">AYBTSS11_LOCUS11112</name>
</gene>
<evidence type="ECO:0000313" key="2">
    <source>
        <dbReference type="Proteomes" id="UP001189624"/>
    </source>
</evidence>
<evidence type="ECO:0000313" key="1">
    <source>
        <dbReference type="EMBL" id="CAJ1942971.1"/>
    </source>
</evidence>
<name>A0AA86SCZ5_9FABA</name>
<dbReference type="AlphaFoldDB" id="A0AA86SCZ5"/>
<sequence>MAHEAASCLGIFSTFIWFDLGVDSGRFCRVGQHCFIKKIGQNMRRILGTCDEKKDIQHLQKEKTHVKEDSNEVRSLAWNSFQ</sequence>
<protein>
    <submittedName>
        <fullName evidence="1">Uncharacterized protein</fullName>
    </submittedName>
</protein>
<proteinExistence type="predicted"/>
<dbReference type="Proteomes" id="UP001189624">
    <property type="component" value="Chromosome 3"/>
</dbReference>
<organism evidence="1 2">
    <name type="scientific">Sphenostylis stenocarpa</name>
    <dbReference type="NCBI Taxonomy" id="92480"/>
    <lineage>
        <taxon>Eukaryota</taxon>
        <taxon>Viridiplantae</taxon>
        <taxon>Streptophyta</taxon>
        <taxon>Embryophyta</taxon>
        <taxon>Tracheophyta</taxon>
        <taxon>Spermatophyta</taxon>
        <taxon>Magnoliopsida</taxon>
        <taxon>eudicotyledons</taxon>
        <taxon>Gunneridae</taxon>
        <taxon>Pentapetalae</taxon>
        <taxon>rosids</taxon>
        <taxon>fabids</taxon>
        <taxon>Fabales</taxon>
        <taxon>Fabaceae</taxon>
        <taxon>Papilionoideae</taxon>
        <taxon>50 kb inversion clade</taxon>
        <taxon>NPAAA clade</taxon>
        <taxon>indigoferoid/millettioid clade</taxon>
        <taxon>Phaseoleae</taxon>
        <taxon>Sphenostylis</taxon>
    </lineage>
</organism>
<dbReference type="Gramene" id="rna-AYBTSS11_LOCUS11112">
    <property type="protein sequence ID" value="CAJ1942971.1"/>
    <property type="gene ID" value="gene-AYBTSS11_LOCUS11112"/>
</dbReference>
<keyword evidence="2" id="KW-1185">Reference proteome</keyword>
<dbReference type="EMBL" id="OY731400">
    <property type="protein sequence ID" value="CAJ1942971.1"/>
    <property type="molecule type" value="Genomic_DNA"/>
</dbReference>
<accession>A0AA86SCZ5</accession>